<dbReference type="InterPro" id="IPR050982">
    <property type="entry name" value="Auxin_biosynth/cation_transpt"/>
</dbReference>
<dbReference type="InterPro" id="IPR036188">
    <property type="entry name" value="FAD/NAD-bd_sf"/>
</dbReference>
<dbReference type="EMBL" id="CP011545">
    <property type="protein sequence ID" value="AKK08059.1"/>
    <property type="molecule type" value="Genomic_DNA"/>
</dbReference>
<evidence type="ECO:0000313" key="3">
    <source>
        <dbReference type="Proteomes" id="UP000035540"/>
    </source>
</evidence>
<dbReference type="PANTHER" id="PTHR43539:SF78">
    <property type="entry name" value="FLAVIN-CONTAINING MONOOXYGENASE"/>
    <property type="match status" value="1"/>
</dbReference>
<gene>
    <name evidence="2" type="ORF">CTEST_03020</name>
</gene>
<dbReference type="STRING" id="136857.CTEST_03020"/>
<dbReference type="NCBIfam" id="NF040505">
    <property type="entry name" value="ArsO_flavin_mono"/>
    <property type="match status" value="1"/>
</dbReference>
<dbReference type="PATRIC" id="fig|136857.5.peg.597"/>
<reference evidence="2 3" key="1">
    <citation type="journal article" date="2015" name="Genome Announc.">
        <title>Complete Genome Sequence of the Type Strain Corynebacterium testudinoris DSM 44614, Recovered from Necrotic Lesions in the Mouth of a Tortoise.</title>
        <authorList>
            <person name="Ruckert C."/>
            <person name="Kriete M."/>
            <person name="Jaenicke S."/>
            <person name="Winkler A."/>
            <person name="Tauch A."/>
        </authorList>
    </citation>
    <scope>NUCLEOTIDE SEQUENCE [LARGE SCALE GENOMIC DNA]</scope>
    <source>
        <strain evidence="2 3">DSM 44614</strain>
    </source>
</reference>
<dbReference type="Proteomes" id="UP000035540">
    <property type="component" value="Chromosome"/>
</dbReference>
<dbReference type="OrthoDB" id="9808049at2"/>
<dbReference type="GO" id="GO:0050660">
    <property type="term" value="F:flavin adenine dinucleotide binding"/>
    <property type="evidence" value="ECO:0007669"/>
    <property type="project" value="TreeGrafter"/>
</dbReference>
<evidence type="ECO:0000256" key="1">
    <source>
        <dbReference type="ARBA" id="ARBA00023002"/>
    </source>
</evidence>
<dbReference type="PRINTS" id="PR00368">
    <property type="entry name" value="FADPNR"/>
</dbReference>
<evidence type="ECO:0000313" key="2">
    <source>
        <dbReference type="EMBL" id="AKK08059.1"/>
    </source>
</evidence>
<accession>A0A0G3H3T1</accession>
<name>A0A0G3H3T1_9CORY</name>
<dbReference type="AlphaFoldDB" id="A0A0G3H3T1"/>
<dbReference type="RefSeq" id="WP_047252479.1">
    <property type="nucleotide sequence ID" value="NZ_CP011545.1"/>
</dbReference>
<dbReference type="PANTHER" id="PTHR43539">
    <property type="entry name" value="FLAVIN-BINDING MONOOXYGENASE-LIKE PROTEIN (AFU_ORTHOLOGUE AFUA_4G09220)"/>
    <property type="match status" value="1"/>
</dbReference>
<dbReference type="PRINTS" id="PR00469">
    <property type="entry name" value="PNDRDTASEII"/>
</dbReference>
<keyword evidence="3" id="KW-1185">Reference proteome</keyword>
<proteinExistence type="predicted"/>
<dbReference type="GO" id="GO:0004497">
    <property type="term" value="F:monooxygenase activity"/>
    <property type="evidence" value="ECO:0007669"/>
    <property type="project" value="TreeGrafter"/>
</dbReference>
<dbReference type="Pfam" id="PF13738">
    <property type="entry name" value="Pyr_redox_3"/>
    <property type="match status" value="1"/>
</dbReference>
<dbReference type="KEGG" id="cted:CTEST_03020"/>
<dbReference type="SUPFAM" id="SSF51905">
    <property type="entry name" value="FAD/NAD(P)-binding domain"/>
    <property type="match status" value="2"/>
</dbReference>
<keyword evidence="1" id="KW-0560">Oxidoreductase</keyword>
<sequence>MAGHSDDSYEAIIIGGGQSGLATAYYLLRAGVKTLVLDDQPAPGGGWRHVWPSMTLFSTAEFSNLPGWPMPDYDGFPPASHVVDYLSAYEQRYRIPVERPVHVDRIDFDDDCYRIRAGAQSWTADNIVAATGTWSAPFAPSYPGTFAGTHWHSANYPGIAPFQGKRVAVVGGANSGAQIAADLSRVAEVTWYTREQPRWMPDEVDGRVLFRRNRQRALAIGRGEPDPGADSELGDIVVLPEVRAARDSGRLKATPMFSSLDEVEADHLIWCTGFRPAIGPVRRLLENGKPQYPGLHVVGYGDWTGPGAATITGVGPYAKKAARDIADSVGKTVK</sequence>
<reference evidence="3" key="2">
    <citation type="submission" date="2015-05" db="EMBL/GenBank/DDBJ databases">
        <title>Complete genome sequence of Corynebacterium testudinoris DSM 44614, recovered from necrotic lesions in the mouth of a tortoise.</title>
        <authorList>
            <person name="Ruckert C."/>
            <person name="Albersmeier A."/>
            <person name="Winkler A."/>
            <person name="Tauch A."/>
        </authorList>
    </citation>
    <scope>NUCLEOTIDE SEQUENCE [LARGE SCALE GENOMIC DNA]</scope>
    <source>
        <strain evidence="3">DSM 44614</strain>
    </source>
</reference>
<dbReference type="Gene3D" id="3.50.50.60">
    <property type="entry name" value="FAD/NAD(P)-binding domain"/>
    <property type="match status" value="1"/>
</dbReference>
<protein>
    <submittedName>
        <fullName evidence="2">Pyridine nucleotide-disulfide oxidoreductase</fullName>
    </submittedName>
</protein>
<organism evidence="2 3">
    <name type="scientific">Corynebacterium testudinoris</name>
    <dbReference type="NCBI Taxonomy" id="136857"/>
    <lineage>
        <taxon>Bacteria</taxon>
        <taxon>Bacillati</taxon>
        <taxon>Actinomycetota</taxon>
        <taxon>Actinomycetes</taxon>
        <taxon>Mycobacteriales</taxon>
        <taxon>Corynebacteriaceae</taxon>
        <taxon>Corynebacterium</taxon>
    </lineage>
</organism>